<feature type="domain" description="Putative beta-lactamase-inhibitor-like PepSY-like" evidence="2">
    <location>
        <begin position="72"/>
        <end position="154"/>
    </location>
</feature>
<dbReference type="OrthoDB" id="295949at2"/>
<gene>
    <name evidence="3" type="ORF">Enr13x_74900</name>
</gene>
<dbReference type="InterPro" id="IPR021533">
    <property type="entry name" value="PepSY-like"/>
</dbReference>
<keyword evidence="4" id="KW-1185">Reference proteome</keyword>
<evidence type="ECO:0000256" key="1">
    <source>
        <dbReference type="SAM" id="MobiDB-lite"/>
    </source>
</evidence>
<dbReference type="Pfam" id="PF11396">
    <property type="entry name" value="PepSY_like"/>
    <property type="match status" value="1"/>
</dbReference>
<evidence type="ECO:0000313" key="4">
    <source>
        <dbReference type="Proteomes" id="UP000319004"/>
    </source>
</evidence>
<accession>A0A518I398</accession>
<name>A0A518I398_9BACT</name>
<dbReference type="KEGG" id="snep:Enr13x_74900"/>
<sequence length="181" mass="19486">MKRIIATAAVCTIGLSTAWALKPDHHEGHEAEATKIKLTDAPTAVQTAIKSAAGSATMTDVEKETEDGFTLYEAAWKVGDVDHEVNVNEAGEVMETEMSVSGDAVPAAVQAAAMKHLPKGATAEFEKKMVVLYEIEAMVDGKEVELLVDPSGRVMELEADDDHDDEDGDHDDDDDDEEDDD</sequence>
<protein>
    <recommendedName>
        <fullName evidence="2">Putative beta-lactamase-inhibitor-like PepSY-like domain-containing protein</fullName>
    </recommendedName>
</protein>
<feature type="region of interest" description="Disordered" evidence="1">
    <location>
        <begin position="152"/>
        <end position="181"/>
    </location>
</feature>
<evidence type="ECO:0000259" key="2">
    <source>
        <dbReference type="Pfam" id="PF11396"/>
    </source>
</evidence>
<organism evidence="3 4">
    <name type="scientific">Stieleria neptunia</name>
    <dbReference type="NCBI Taxonomy" id="2527979"/>
    <lineage>
        <taxon>Bacteria</taxon>
        <taxon>Pseudomonadati</taxon>
        <taxon>Planctomycetota</taxon>
        <taxon>Planctomycetia</taxon>
        <taxon>Pirellulales</taxon>
        <taxon>Pirellulaceae</taxon>
        <taxon>Stieleria</taxon>
    </lineage>
</organism>
<feature type="compositionally biased region" description="Acidic residues" evidence="1">
    <location>
        <begin position="157"/>
        <end position="181"/>
    </location>
</feature>
<dbReference type="RefSeq" id="WP_145391680.1">
    <property type="nucleotide sequence ID" value="NZ_CP037423.1"/>
</dbReference>
<dbReference type="AlphaFoldDB" id="A0A518I398"/>
<dbReference type="SUPFAM" id="SSF160574">
    <property type="entry name" value="BT0923-like"/>
    <property type="match status" value="1"/>
</dbReference>
<dbReference type="Proteomes" id="UP000319004">
    <property type="component" value="Chromosome"/>
</dbReference>
<dbReference type="EMBL" id="CP037423">
    <property type="protein sequence ID" value="QDV47580.1"/>
    <property type="molecule type" value="Genomic_DNA"/>
</dbReference>
<reference evidence="3 4" key="1">
    <citation type="submission" date="2019-03" db="EMBL/GenBank/DDBJ databases">
        <title>Deep-cultivation of Planctomycetes and their phenomic and genomic characterization uncovers novel biology.</title>
        <authorList>
            <person name="Wiegand S."/>
            <person name="Jogler M."/>
            <person name="Boedeker C."/>
            <person name="Pinto D."/>
            <person name="Vollmers J."/>
            <person name="Rivas-Marin E."/>
            <person name="Kohn T."/>
            <person name="Peeters S.H."/>
            <person name="Heuer A."/>
            <person name="Rast P."/>
            <person name="Oberbeckmann S."/>
            <person name="Bunk B."/>
            <person name="Jeske O."/>
            <person name="Meyerdierks A."/>
            <person name="Storesund J.E."/>
            <person name="Kallscheuer N."/>
            <person name="Luecker S."/>
            <person name="Lage O.M."/>
            <person name="Pohl T."/>
            <person name="Merkel B.J."/>
            <person name="Hornburger P."/>
            <person name="Mueller R.-W."/>
            <person name="Bruemmer F."/>
            <person name="Labrenz M."/>
            <person name="Spormann A.M."/>
            <person name="Op den Camp H."/>
            <person name="Overmann J."/>
            <person name="Amann R."/>
            <person name="Jetten M.S.M."/>
            <person name="Mascher T."/>
            <person name="Medema M.H."/>
            <person name="Devos D.P."/>
            <person name="Kaster A.-K."/>
            <person name="Ovreas L."/>
            <person name="Rohde M."/>
            <person name="Galperin M.Y."/>
            <person name="Jogler C."/>
        </authorList>
    </citation>
    <scope>NUCLEOTIDE SEQUENCE [LARGE SCALE GENOMIC DNA]</scope>
    <source>
        <strain evidence="3 4">Enr13</strain>
    </source>
</reference>
<proteinExistence type="predicted"/>
<evidence type="ECO:0000313" key="3">
    <source>
        <dbReference type="EMBL" id="QDV47580.1"/>
    </source>
</evidence>
<dbReference type="Gene3D" id="3.10.450.360">
    <property type="match status" value="1"/>
</dbReference>